<organism evidence="3 5">
    <name type="scientific">Thalassovita autumnalis</name>
    <dbReference type="NCBI Taxonomy" id="2072972"/>
    <lineage>
        <taxon>Bacteria</taxon>
        <taxon>Pseudomonadati</taxon>
        <taxon>Pseudomonadota</taxon>
        <taxon>Alphaproteobacteria</taxon>
        <taxon>Rhodobacterales</taxon>
        <taxon>Roseobacteraceae</taxon>
        <taxon>Thalassovita</taxon>
    </lineage>
</organism>
<dbReference type="EMBL" id="CYSC01000034">
    <property type="protein sequence ID" value="CUH72738.1"/>
    <property type="molecule type" value="Genomic_DNA"/>
</dbReference>
<evidence type="ECO:0000313" key="4">
    <source>
        <dbReference type="Proteomes" id="UP000051086"/>
    </source>
</evidence>
<feature type="transmembrane region" description="Helical" evidence="1">
    <location>
        <begin position="6"/>
        <end position="27"/>
    </location>
</feature>
<dbReference type="AlphaFoldDB" id="A0A0P1GF10"/>
<gene>
    <name evidence="2" type="ORF">TL5118_00667</name>
    <name evidence="3" type="ORF">TL5120_02535</name>
</gene>
<protein>
    <submittedName>
        <fullName evidence="3">Uncharacterized protein</fullName>
    </submittedName>
</protein>
<dbReference type="Proteomes" id="UP000051887">
    <property type="component" value="Unassembled WGS sequence"/>
</dbReference>
<dbReference type="OrthoDB" id="1524823at2"/>
<keyword evidence="1" id="KW-1133">Transmembrane helix</keyword>
<keyword evidence="1" id="KW-0472">Membrane</keyword>
<dbReference type="RefSeq" id="WP_058243914.1">
    <property type="nucleotide sequence ID" value="NZ_CYSB01000009.1"/>
</dbReference>
<sequence length="123" mass="13059">MLTTVAYAYAMICCCVIGFQIALIAGAPWGRITQGGQVDGPLPRRGRILAAVSICILAFMALSVLSIAGLVVDWPKWTIWVALAVQALSALANWITPSAPERRLWGPITTVMLLCAGYVALSA</sequence>
<evidence type="ECO:0000313" key="3">
    <source>
        <dbReference type="EMBL" id="CUH72738.1"/>
    </source>
</evidence>
<evidence type="ECO:0000313" key="5">
    <source>
        <dbReference type="Proteomes" id="UP000051887"/>
    </source>
</evidence>
<reference evidence="3 5" key="2">
    <citation type="submission" date="2015-09" db="EMBL/GenBank/DDBJ databases">
        <authorList>
            <consortium name="Swine Surveillance"/>
        </authorList>
    </citation>
    <scope>NUCLEOTIDE SEQUENCE [LARGE SCALE GENOMIC DNA]</scope>
    <source>
        <strain evidence="3 5">5120</strain>
    </source>
</reference>
<feature type="transmembrane region" description="Helical" evidence="1">
    <location>
        <begin position="104"/>
        <end position="121"/>
    </location>
</feature>
<feature type="transmembrane region" description="Helical" evidence="1">
    <location>
        <begin position="77"/>
        <end position="95"/>
    </location>
</feature>
<evidence type="ECO:0000313" key="2">
    <source>
        <dbReference type="EMBL" id="CUH63904.1"/>
    </source>
</evidence>
<name>A0A0P1GF10_9RHOB</name>
<feature type="transmembrane region" description="Helical" evidence="1">
    <location>
        <begin position="48"/>
        <end position="71"/>
    </location>
</feature>
<dbReference type="Proteomes" id="UP000051086">
    <property type="component" value="Unassembled WGS sequence"/>
</dbReference>
<evidence type="ECO:0000256" key="1">
    <source>
        <dbReference type="SAM" id="Phobius"/>
    </source>
</evidence>
<keyword evidence="4" id="KW-1185">Reference proteome</keyword>
<keyword evidence="1" id="KW-0812">Transmembrane</keyword>
<reference evidence="2 4" key="1">
    <citation type="submission" date="2015-09" db="EMBL/GenBank/DDBJ databases">
        <authorList>
            <person name="Rodrigo-Torres L."/>
            <person name="Arahal D.R."/>
        </authorList>
    </citation>
    <scope>NUCLEOTIDE SEQUENCE [LARGE SCALE GENOMIC DNA]</scope>
    <source>
        <strain evidence="2 4">CECT 5118</strain>
    </source>
</reference>
<proteinExistence type="predicted"/>
<accession>A0A0P1GF10</accession>
<dbReference type="EMBL" id="CYSB01000009">
    <property type="protein sequence ID" value="CUH63904.1"/>
    <property type="molecule type" value="Genomic_DNA"/>
</dbReference>